<protein>
    <submittedName>
        <fullName evidence="2">Uncharacterized protein</fullName>
    </submittedName>
</protein>
<dbReference type="Proteomes" id="UP000027284">
    <property type="component" value="Unassembled WGS sequence"/>
</dbReference>
<evidence type="ECO:0000256" key="1">
    <source>
        <dbReference type="SAM" id="SignalP"/>
    </source>
</evidence>
<comment type="caution">
    <text evidence="2">The sequence shown here is derived from an EMBL/GenBank/DDBJ whole genome shotgun (WGS) entry which is preliminary data.</text>
</comment>
<evidence type="ECO:0000313" key="2">
    <source>
        <dbReference type="EMBL" id="KDA53135.1"/>
    </source>
</evidence>
<feature type="signal peptide" evidence="1">
    <location>
        <begin position="1"/>
        <end position="21"/>
    </location>
</feature>
<name>A0A062XXA3_9BACT</name>
<organism evidence="2 3">
    <name type="scientific">Thermoanaerobaculum aquaticum</name>
    <dbReference type="NCBI Taxonomy" id="1312852"/>
    <lineage>
        <taxon>Bacteria</taxon>
        <taxon>Pseudomonadati</taxon>
        <taxon>Acidobacteriota</taxon>
        <taxon>Thermoanaerobaculia</taxon>
        <taxon>Thermoanaerobaculales</taxon>
        <taxon>Thermoanaerobaculaceae</taxon>
        <taxon>Thermoanaerobaculum</taxon>
    </lineage>
</organism>
<dbReference type="AlphaFoldDB" id="A0A062XXA3"/>
<gene>
    <name evidence="2" type="ORF">EG19_07425</name>
</gene>
<evidence type="ECO:0000313" key="3">
    <source>
        <dbReference type="Proteomes" id="UP000027284"/>
    </source>
</evidence>
<dbReference type="RefSeq" id="WP_038050168.1">
    <property type="nucleotide sequence ID" value="NZ_JMFG01000029.1"/>
</dbReference>
<dbReference type="STRING" id="1312852.EG19_07425"/>
<proteinExistence type="predicted"/>
<reference evidence="2 3" key="1">
    <citation type="submission" date="2014-04" db="EMBL/GenBank/DDBJ databases">
        <title>The Genome Sequence of Thermoanaerobaculum aquaticum MP-01, The First Cultivated Group 23 Acidobacterium.</title>
        <authorList>
            <person name="Stamps B.W."/>
            <person name="Losey N.A."/>
            <person name="Lawson P.A."/>
            <person name="Stevenson B.S."/>
        </authorList>
    </citation>
    <scope>NUCLEOTIDE SEQUENCE [LARGE SCALE GENOMIC DNA]</scope>
    <source>
        <strain evidence="2 3">MP-01</strain>
    </source>
</reference>
<keyword evidence="3" id="KW-1185">Reference proteome</keyword>
<keyword evidence="1" id="KW-0732">Signal</keyword>
<feature type="chain" id="PRO_5001616449" evidence="1">
    <location>
        <begin position="22"/>
        <end position="190"/>
    </location>
</feature>
<dbReference type="EMBL" id="JMFG01000029">
    <property type="protein sequence ID" value="KDA53135.1"/>
    <property type="molecule type" value="Genomic_DNA"/>
</dbReference>
<accession>A0A062XXA3</accession>
<sequence length="190" mass="20067">MRTRFFLPLCFVAWALGTAFAGDASGQAISVRVAGAPKANGTLELTLYAKAPKTSYLKIFSEPSHTPLLLVLNKGQRSLGQEQRQTWTQAGGAVIETALEEAAPRMGNLRRPGTDTRIVVLAGTASGERVLADAQIGTGPFSFSVDWQDGKATHCCDNATCGHRCAECSDPAFTCCGANCEVSCGHVGCR</sequence>